<dbReference type="GO" id="GO:0051117">
    <property type="term" value="F:ATPase binding"/>
    <property type="evidence" value="ECO:0007669"/>
    <property type="project" value="TreeGrafter"/>
</dbReference>
<sequence length="244" mass="26779">MSSATWFPPERPSRPWPGEPTQPEWRPPGWQPPPQPPETPRPQPFWPPTPPPQPPQPPQSPAEDVRELWEDRLLDQRIVQVNGPIDADSANRIASRLLLLDTRTTRPVTLRLNSGTADLSAVWTVVDTLDALAVPVHALVVGELGGGSLALLTAVAERYAHPHARFRLSEPSLPSITGTAGELAGEAAANQKLVESFHARLAELTGRPLDDIEADFRRGRFLTADDAIEYGLITDVRPRSVRPS</sequence>
<evidence type="ECO:0000256" key="2">
    <source>
        <dbReference type="RuleBase" id="RU003567"/>
    </source>
</evidence>
<dbReference type="RefSeq" id="WP_142705199.1">
    <property type="nucleotide sequence ID" value="NZ_VIRS01000009.1"/>
</dbReference>
<dbReference type="PRINTS" id="PR00127">
    <property type="entry name" value="CLPPROTEASEP"/>
</dbReference>
<dbReference type="Gene3D" id="3.90.226.10">
    <property type="entry name" value="2-enoyl-CoA Hydratase, Chain A, domain 1"/>
    <property type="match status" value="1"/>
</dbReference>
<dbReference type="AlphaFoldDB" id="A0A545AUD4"/>
<dbReference type="SUPFAM" id="SSF52096">
    <property type="entry name" value="ClpP/crotonase"/>
    <property type="match status" value="1"/>
</dbReference>
<dbReference type="InterPro" id="IPR029045">
    <property type="entry name" value="ClpP/crotonase-like_dom_sf"/>
</dbReference>
<reference evidence="4 5" key="1">
    <citation type="submission" date="2019-07" db="EMBL/GenBank/DDBJ databases">
        <title>Cryptosporangium phraense sp. nov., isolated from plant litter.</title>
        <authorList>
            <person name="Suriyachadkun C."/>
        </authorList>
    </citation>
    <scope>NUCLEOTIDE SEQUENCE [LARGE SCALE GENOMIC DNA]</scope>
    <source>
        <strain evidence="4 5">A-T 5661</strain>
    </source>
</reference>
<dbReference type="GO" id="GO:0004176">
    <property type="term" value="F:ATP-dependent peptidase activity"/>
    <property type="evidence" value="ECO:0007669"/>
    <property type="project" value="InterPro"/>
</dbReference>
<feature type="region of interest" description="Disordered" evidence="3">
    <location>
        <begin position="1"/>
        <end position="64"/>
    </location>
</feature>
<proteinExistence type="inferred from homology"/>
<dbReference type="GO" id="GO:0004252">
    <property type="term" value="F:serine-type endopeptidase activity"/>
    <property type="evidence" value="ECO:0007669"/>
    <property type="project" value="InterPro"/>
</dbReference>
<organism evidence="4 5">
    <name type="scientific">Cryptosporangium phraense</name>
    <dbReference type="NCBI Taxonomy" id="2593070"/>
    <lineage>
        <taxon>Bacteria</taxon>
        <taxon>Bacillati</taxon>
        <taxon>Actinomycetota</taxon>
        <taxon>Actinomycetes</taxon>
        <taxon>Cryptosporangiales</taxon>
        <taxon>Cryptosporangiaceae</taxon>
        <taxon>Cryptosporangium</taxon>
    </lineage>
</organism>
<dbReference type="PANTHER" id="PTHR10381">
    <property type="entry name" value="ATP-DEPENDENT CLP PROTEASE PROTEOLYTIC SUBUNIT"/>
    <property type="match status" value="1"/>
</dbReference>
<accession>A0A545AUD4</accession>
<comment type="caution">
    <text evidence="4">The sequence shown here is derived from an EMBL/GenBank/DDBJ whole genome shotgun (WGS) entry which is preliminary data.</text>
</comment>
<name>A0A545AUD4_9ACTN</name>
<dbReference type="FunCoup" id="A0A545AUD4">
    <property type="interactions" value="377"/>
</dbReference>
<keyword evidence="4" id="KW-0645">Protease</keyword>
<gene>
    <name evidence="4" type="ORF">FL583_14760</name>
</gene>
<dbReference type="InterPro" id="IPR001907">
    <property type="entry name" value="ClpP"/>
</dbReference>
<keyword evidence="4" id="KW-0378">Hydrolase</keyword>
<dbReference type="GO" id="GO:0009368">
    <property type="term" value="C:endopeptidase Clp complex"/>
    <property type="evidence" value="ECO:0007669"/>
    <property type="project" value="TreeGrafter"/>
</dbReference>
<dbReference type="PANTHER" id="PTHR10381:SF11">
    <property type="entry name" value="ATP-DEPENDENT CLP PROTEASE PROTEOLYTIC SUBUNIT, MITOCHONDRIAL"/>
    <property type="match status" value="1"/>
</dbReference>
<dbReference type="Proteomes" id="UP000317982">
    <property type="component" value="Unassembled WGS sequence"/>
</dbReference>
<feature type="compositionally biased region" description="Pro residues" evidence="3">
    <location>
        <begin position="14"/>
        <end position="60"/>
    </location>
</feature>
<evidence type="ECO:0000256" key="3">
    <source>
        <dbReference type="SAM" id="MobiDB-lite"/>
    </source>
</evidence>
<dbReference type="GO" id="GO:0006515">
    <property type="term" value="P:protein quality control for misfolded or incompletely synthesized proteins"/>
    <property type="evidence" value="ECO:0007669"/>
    <property type="project" value="TreeGrafter"/>
</dbReference>
<keyword evidence="5" id="KW-1185">Reference proteome</keyword>
<dbReference type="InParanoid" id="A0A545AUD4"/>
<protein>
    <recommendedName>
        <fullName evidence="2">ATP-dependent Clp protease proteolytic subunit</fullName>
    </recommendedName>
</protein>
<evidence type="ECO:0000313" key="4">
    <source>
        <dbReference type="EMBL" id="TQS44205.1"/>
    </source>
</evidence>
<dbReference type="InterPro" id="IPR023562">
    <property type="entry name" value="ClpP/TepA"/>
</dbReference>
<comment type="similarity">
    <text evidence="1 2">Belongs to the peptidase S14 family.</text>
</comment>
<dbReference type="Pfam" id="PF00574">
    <property type="entry name" value="CLP_protease"/>
    <property type="match status" value="1"/>
</dbReference>
<dbReference type="OrthoDB" id="3825333at2"/>
<dbReference type="EMBL" id="VIRS01000009">
    <property type="protein sequence ID" value="TQS44205.1"/>
    <property type="molecule type" value="Genomic_DNA"/>
</dbReference>
<evidence type="ECO:0000313" key="5">
    <source>
        <dbReference type="Proteomes" id="UP000317982"/>
    </source>
</evidence>
<evidence type="ECO:0000256" key="1">
    <source>
        <dbReference type="ARBA" id="ARBA00007039"/>
    </source>
</evidence>